<feature type="domain" description="PiggyBac transposable element-derived protein" evidence="1">
    <location>
        <begin position="108"/>
        <end position="194"/>
    </location>
</feature>
<organism evidence="2 3">
    <name type="scientific">Eumeta variegata</name>
    <name type="common">Bagworm moth</name>
    <name type="synonym">Eumeta japonica</name>
    <dbReference type="NCBI Taxonomy" id="151549"/>
    <lineage>
        <taxon>Eukaryota</taxon>
        <taxon>Metazoa</taxon>
        <taxon>Ecdysozoa</taxon>
        <taxon>Arthropoda</taxon>
        <taxon>Hexapoda</taxon>
        <taxon>Insecta</taxon>
        <taxon>Pterygota</taxon>
        <taxon>Neoptera</taxon>
        <taxon>Endopterygota</taxon>
        <taxon>Lepidoptera</taxon>
        <taxon>Glossata</taxon>
        <taxon>Ditrysia</taxon>
        <taxon>Tineoidea</taxon>
        <taxon>Psychidae</taxon>
        <taxon>Oiketicinae</taxon>
        <taxon>Eumeta</taxon>
    </lineage>
</organism>
<evidence type="ECO:0000313" key="3">
    <source>
        <dbReference type="Proteomes" id="UP000299102"/>
    </source>
</evidence>
<dbReference type="STRING" id="151549.A0A4C1W2H5"/>
<dbReference type="Pfam" id="PF13843">
    <property type="entry name" value="DDE_Tnp_1_7"/>
    <property type="match status" value="1"/>
</dbReference>
<name>A0A4C1W2H5_EUMVA</name>
<keyword evidence="3" id="KW-1185">Reference proteome</keyword>
<dbReference type="PANTHER" id="PTHR47272">
    <property type="entry name" value="DDE_TNP_1_7 DOMAIN-CONTAINING PROTEIN"/>
    <property type="match status" value="1"/>
</dbReference>
<dbReference type="OrthoDB" id="123207at2759"/>
<proteinExistence type="predicted"/>
<dbReference type="EMBL" id="BGZK01000452">
    <property type="protein sequence ID" value="GBP44394.1"/>
    <property type="molecule type" value="Genomic_DNA"/>
</dbReference>
<gene>
    <name evidence="2" type="ORF">EVAR_81308_1</name>
</gene>
<dbReference type="InterPro" id="IPR029526">
    <property type="entry name" value="PGBD"/>
</dbReference>
<reference evidence="2 3" key="1">
    <citation type="journal article" date="2019" name="Commun. Biol.">
        <title>The bagworm genome reveals a unique fibroin gene that provides high tensile strength.</title>
        <authorList>
            <person name="Kono N."/>
            <person name="Nakamura H."/>
            <person name="Ohtoshi R."/>
            <person name="Tomita M."/>
            <person name="Numata K."/>
            <person name="Arakawa K."/>
        </authorList>
    </citation>
    <scope>NUCLEOTIDE SEQUENCE [LARGE SCALE GENOMIC DNA]</scope>
</reference>
<sequence length="312" mass="35170">MDPRRFYGGIHTIVKDFPDSSADEDLSDDEQLTNRRRNVLPLCIPESEESESDSDDNIPISHLASLSTRTSRAEKPRWRDGFLERAETDLQFTGDISLPLEITALNTRTSYKVPVEKDLKKGRGTTVEKLTTIDNTDISVVTWYDNRVVNLASTYVGSKPSSEVRRFNKKEKAYQNVSCPKAVTVYNRHMGELCGSDPYLPLADFKCAVAEGLSQSNKPSTSGKRGRPSYELENSIEAKKLRGPIAIMPSRDVRLDQIDHMPLWTTRQRCKVPECNGRSALEQRISTVLLHICSGEYSDTVQEILPLWIACE</sequence>
<dbReference type="Proteomes" id="UP000299102">
    <property type="component" value="Unassembled WGS sequence"/>
</dbReference>
<protein>
    <recommendedName>
        <fullName evidence="1">PiggyBac transposable element-derived protein domain-containing protein</fullName>
    </recommendedName>
</protein>
<accession>A0A4C1W2H5</accession>
<dbReference type="AlphaFoldDB" id="A0A4C1W2H5"/>
<evidence type="ECO:0000259" key="1">
    <source>
        <dbReference type="Pfam" id="PF13843"/>
    </source>
</evidence>
<evidence type="ECO:0000313" key="2">
    <source>
        <dbReference type="EMBL" id="GBP44394.1"/>
    </source>
</evidence>
<comment type="caution">
    <text evidence="2">The sequence shown here is derived from an EMBL/GenBank/DDBJ whole genome shotgun (WGS) entry which is preliminary data.</text>
</comment>